<dbReference type="KEGG" id="cam:101514730"/>
<evidence type="ECO:0000256" key="1">
    <source>
        <dbReference type="ARBA" id="ARBA00022737"/>
    </source>
</evidence>
<dbReference type="OrthoDB" id="3245100at2759"/>
<feature type="domain" description="U-box" evidence="4">
    <location>
        <begin position="124"/>
        <end position="290"/>
    </location>
</feature>
<dbReference type="InterPro" id="IPR058678">
    <property type="entry name" value="ARM_PUB"/>
</dbReference>
<evidence type="ECO:0000256" key="2">
    <source>
        <dbReference type="ARBA" id="ARBA00022786"/>
    </source>
</evidence>
<evidence type="ECO:0000259" key="4">
    <source>
        <dbReference type="Pfam" id="PF25598"/>
    </source>
</evidence>
<dbReference type="InterPro" id="IPR000225">
    <property type="entry name" value="Armadillo"/>
</dbReference>
<accession>A0A1S2XH08</accession>
<dbReference type="Pfam" id="PF25598">
    <property type="entry name" value="ARM_PUB"/>
    <property type="match status" value="1"/>
</dbReference>
<dbReference type="eggNOG" id="KOG0167">
    <property type="taxonomic scope" value="Eukaryota"/>
</dbReference>
<dbReference type="InterPro" id="IPR011989">
    <property type="entry name" value="ARM-like"/>
</dbReference>
<sequence>MVKEIVENLWNGDSEAQIQAAMKLSRLCNKQKHNLAESGVMVPLVSMLHSENCETIEAALYALLSLSFGSERNKIQIVRYGALPILLNLLHCESQTMVQLSIAAMLTLSSCKSNKVAIASSGAIQFLVEFINSSSSSSTHTESQLDVIATLHNLTTCQEIIPLVVSSGVILSLLELTHNSVKLSPLVEKAVGLLENIVSSSEGGLCEVANTSGAIRIMVETIEDGSSLGKEHAVGILLLICRSCREKYRVLILTEGVMPGLLQLSVDGTRRAKSMARELLLLLRDCSSYSSRQKQINRELVEQIMEEIDAGEKLADTTLRLVEEMIAKLNT</sequence>
<dbReference type="RefSeq" id="XP_004489236.1">
    <property type="nucleotide sequence ID" value="XM_004489179.3"/>
</dbReference>
<dbReference type="SUPFAM" id="SSF48371">
    <property type="entry name" value="ARM repeat"/>
    <property type="match status" value="1"/>
</dbReference>
<evidence type="ECO:0000313" key="5">
    <source>
        <dbReference type="Proteomes" id="UP000087171"/>
    </source>
</evidence>
<proteinExistence type="predicted"/>
<dbReference type="GeneID" id="101514730"/>
<organism evidence="5 6">
    <name type="scientific">Cicer arietinum</name>
    <name type="common">Chickpea</name>
    <name type="synonym">Garbanzo</name>
    <dbReference type="NCBI Taxonomy" id="3827"/>
    <lineage>
        <taxon>Eukaryota</taxon>
        <taxon>Viridiplantae</taxon>
        <taxon>Streptophyta</taxon>
        <taxon>Embryophyta</taxon>
        <taxon>Tracheophyta</taxon>
        <taxon>Spermatophyta</taxon>
        <taxon>Magnoliopsida</taxon>
        <taxon>eudicotyledons</taxon>
        <taxon>Gunneridae</taxon>
        <taxon>Pentapetalae</taxon>
        <taxon>rosids</taxon>
        <taxon>fabids</taxon>
        <taxon>Fabales</taxon>
        <taxon>Fabaceae</taxon>
        <taxon>Papilionoideae</taxon>
        <taxon>50 kb inversion clade</taxon>
        <taxon>NPAAA clade</taxon>
        <taxon>Hologalegina</taxon>
        <taxon>IRL clade</taxon>
        <taxon>Cicereae</taxon>
        <taxon>Cicer</taxon>
    </lineage>
</organism>
<dbReference type="PANTHER" id="PTHR23315:SF120">
    <property type="entry name" value="ARM REPEAT SUPERFAMILY PROTEIN"/>
    <property type="match status" value="1"/>
</dbReference>
<feature type="repeat" description="ARM" evidence="3">
    <location>
        <begin position="81"/>
        <end position="123"/>
    </location>
</feature>
<name>A0A1S2XH08_CICAR</name>
<keyword evidence="1" id="KW-0677">Repeat</keyword>
<gene>
    <name evidence="6" type="primary">LOC101514730</name>
</gene>
<dbReference type="Proteomes" id="UP000087171">
    <property type="component" value="Chromosome Ca2"/>
</dbReference>
<evidence type="ECO:0000313" key="6">
    <source>
        <dbReference type="RefSeq" id="XP_004489236.1"/>
    </source>
</evidence>
<dbReference type="Pfam" id="PF00514">
    <property type="entry name" value="Arm"/>
    <property type="match status" value="2"/>
</dbReference>
<evidence type="ECO:0000256" key="3">
    <source>
        <dbReference type="PROSITE-ProRule" id="PRU00259"/>
    </source>
</evidence>
<reference evidence="5" key="1">
    <citation type="journal article" date="2013" name="Nat. Biotechnol.">
        <title>Draft genome sequence of chickpea (Cicer arietinum) provides a resource for trait improvement.</title>
        <authorList>
            <person name="Varshney R.K."/>
            <person name="Song C."/>
            <person name="Saxena R.K."/>
            <person name="Azam S."/>
            <person name="Yu S."/>
            <person name="Sharpe A.G."/>
            <person name="Cannon S."/>
            <person name="Baek J."/>
            <person name="Rosen B.D."/>
            <person name="Tar'an B."/>
            <person name="Millan T."/>
            <person name="Zhang X."/>
            <person name="Ramsay L.D."/>
            <person name="Iwata A."/>
            <person name="Wang Y."/>
            <person name="Nelson W."/>
            <person name="Farmer A.D."/>
            <person name="Gaur P.M."/>
            <person name="Soderlund C."/>
            <person name="Penmetsa R.V."/>
            <person name="Xu C."/>
            <person name="Bharti A.K."/>
            <person name="He W."/>
            <person name="Winter P."/>
            <person name="Zhao S."/>
            <person name="Hane J.K."/>
            <person name="Carrasquilla-Garcia N."/>
            <person name="Condie J.A."/>
            <person name="Upadhyaya H.D."/>
            <person name="Luo M.C."/>
            <person name="Thudi M."/>
            <person name="Gowda C.L."/>
            <person name="Singh N.P."/>
            <person name="Lichtenzveig J."/>
            <person name="Gali K.K."/>
            <person name="Rubio J."/>
            <person name="Nadarajan N."/>
            <person name="Dolezel J."/>
            <person name="Bansal K.C."/>
            <person name="Xu X."/>
            <person name="Edwards D."/>
            <person name="Zhang G."/>
            <person name="Kahl G."/>
            <person name="Gil J."/>
            <person name="Singh K.B."/>
            <person name="Datta S.K."/>
            <person name="Jackson S.A."/>
            <person name="Wang J."/>
            <person name="Cook D.R."/>
        </authorList>
    </citation>
    <scope>NUCLEOTIDE SEQUENCE [LARGE SCALE GENOMIC DNA]</scope>
    <source>
        <strain evidence="5">cv. CDC Frontier</strain>
    </source>
</reference>
<dbReference type="SMART" id="SM00185">
    <property type="entry name" value="ARM"/>
    <property type="match status" value="4"/>
</dbReference>
<dbReference type="PANTHER" id="PTHR23315">
    <property type="entry name" value="U BOX DOMAIN-CONTAINING"/>
    <property type="match status" value="1"/>
</dbReference>
<keyword evidence="5" id="KW-1185">Reference proteome</keyword>
<dbReference type="InterPro" id="IPR016024">
    <property type="entry name" value="ARM-type_fold"/>
</dbReference>
<dbReference type="PaxDb" id="3827-XP_004489236.1"/>
<dbReference type="FunFam" id="1.25.10.10:FF:000952">
    <property type="entry name" value="U-box domain-containing protein 4"/>
    <property type="match status" value="1"/>
</dbReference>
<dbReference type="PROSITE" id="PS50176">
    <property type="entry name" value="ARM_REPEAT"/>
    <property type="match status" value="2"/>
</dbReference>
<keyword evidence="2" id="KW-0833">Ubl conjugation pathway</keyword>
<dbReference type="Gene3D" id="1.25.10.10">
    <property type="entry name" value="Leucine-rich Repeat Variant"/>
    <property type="match status" value="2"/>
</dbReference>
<dbReference type="FunFam" id="1.25.10.10:FF:000593">
    <property type="entry name" value="U-box domain-containing protein 4"/>
    <property type="match status" value="1"/>
</dbReference>
<dbReference type="AlphaFoldDB" id="A0A1S2XH08"/>
<protein>
    <submittedName>
        <fullName evidence="6">Uncharacterized protein LOC101514730</fullName>
    </submittedName>
</protein>
<reference evidence="6" key="2">
    <citation type="submission" date="2025-08" db="UniProtKB">
        <authorList>
            <consortium name="RefSeq"/>
        </authorList>
    </citation>
    <scope>IDENTIFICATION</scope>
    <source>
        <tissue evidence="6">Etiolated seedlings</tissue>
    </source>
</reference>
<feature type="repeat" description="ARM" evidence="3">
    <location>
        <begin position="168"/>
        <end position="203"/>
    </location>
</feature>